<proteinExistence type="predicted"/>
<feature type="region of interest" description="Disordered" evidence="1">
    <location>
        <begin position="68"/>
        <end position="105"/>
    </location>
</feature>
<evidence type="ECO:0000256" key="1">
    <source>
        <dbReference type="SAM" id="MobiDB-lite"/>
    </source>
</evidence>
<feature type="region of interest" description="Disordered" evidence="1">
    <location>
        <begin position="1"/>
        <end position="27"/>
    </location>
</feature>
<gene>
    <name evidence="2" type="ORF">V1477_000350</name>
</gene>
<dbReference type="EMBL" id="JAYRBN010000007">
    <property type="protein sequence ID" value="KAL2751192.1"/>
    <property type="molecule type" value="Genomic_DNA"/>
</dbReference>
<protein>
    <submittedName>
        <fullName evidence="2">Uncharacterized protein</fullName>
    </submittedName>
</protein>
<organism evidence="2 3">
    <name type="scientific">Vespula maculifrons</name>
    <name type="common">Eastern yellow jacket</name>
    <name type="synonym">Wasp</name>
    <dbReference type="NCBI Taxonomy" id="7453"/>
    <lineage>
        <taxon>Eukaryota</taxon>
        <taxon>Metazoa</taxon>
        <taxon>Ecdysozoa</taxon>
        <taxon>Arthropoda</taxon>
        <taxon>Hexapoda</taxon>
        <taxon>Insecta</taxon>
        <taxon>Pterygota</taxon>
        <taxon>Neoptera</taxon>
        <taxon>Endopterygota</taxon>
        <taxon>Hymenoptera</taxon>
        <taxon>Apocrita</taxon>
        <taxon>Aculeata</taxon>
        <taxon>Vespoidea</taxon>
        <taxon>Vespidae</taxon>
        <taxon>Vespinae</taxon>
        <taxon>Vespula</taxon>
    </lineage>
</organism>
<evidence type="ECO:0000313" key="3">
    <source>
        <dbReference type="Proteomes" id="UP001607303"/>
    </source>
</evidence>
<sequence>MLQVKDDEEEEEEEVEEEEKEEKTTHYKVTARIESKKTVRVRDNVLGSGQVQIFELLTGSVFALLAPPPPSPPSALPPRPAPSSASYTTPNNDVRVHTTSRRNANRVHRAAATLAIENHQKLRAEFVCFRQISPWRSEEEEKEEEEEEEDEDEEEENKEEKEGVRRKGGEGGGGKARKTVLRQSLRRCNRSHAPIRFTRRFTACARPLRRM</sequence>
<feature type="compositionally biased region" description="Acidic residues" evidence="1">
    <location>
        <begin position="1"/>
        <end position="20"/>
    </location>
</feature>
<feature type="compositionally biased region" description="Basic and acidic residues" evidence="1">
    <location>
        <begin position="158"/>
        <end position="169"/>
    </location>
</feature>
<accession>A0ABD2D1D3</accession>
<feature type="compositionally biased region" description="Acidic residues" evidence="1">
    <location>
        <begin position="138"/>
        <end position="157"/>
    </location>
</feature>
<keyword evidence="3" id="KW-1185">Reference proteome</keyword>
<dbReference type="AlphaFoldDB" id="A0ABD2D1D3"/>
<name>A0ABD2D1D3_VESMC</name>
<comment type="caution">
    <text evidence="2">The sequence shown here is derived from an EMBL/GenBank/DDBJ whole genome shotgun (WGS) entry which is preliminary data.</text>
</comment>
<dbReference type="Proteomes" id="UP001607303">
    <property type="component" value="Unassembled WGS sequence"/>
</dbReference>
<feature type="compositionally biased region" description="Pro residues" evidence="1">
    <location>
        <begin position="68"/>
        <end position="81"/>
    </location>
</feature>
<feature type="compositionally biased region" description="Basic residues" evidence="1">
    <location>
        <begin position="175"/>
        <end position="188"/>
    </location>
</feature>
<feature type="region of interest" description="Disordered" evidence="1">
    <location>
        <begin position="137"/>
        <end position="188"/>
    </location>
</feature>
<evidence type="ECO:0000313" key="2">
    <source>
        <dbReference type="EMBL" id="KAL2751192.1"/>
    </source>
</evidence>
<reference evidence="2 3" key="1">
    <citation type="journal article" date="2024" name="Ann. Entomol. Soc. Am.">
        <title>Genomic analyses of the southern and eastern yellowjacket wasps (Hymenoptera: Vespidae) reveal evolutionary signatures of social life.</title>
        <authorList>
            <person name="Catto M.A."/>
            <person name="Caine P.B."/>
            <person name="Orr S.E."/>
            <person name="Hunt B.G."/>
            <person name="Goodisman M.A.D."/>
        </authorList>
    </citation>
    <scope>NUCLEOTIDE SEQUENCE [LARGE SCALE GENOMIC DNA]</scope>
    <source>
        <strain evidence="2">232</strain>
        <tissue evidence="2">Head and thorax</tissue>
    </source>
</reference>